<comment type="similarity">
    <text evidence="2">Belongs to the RRP12 family.</text>
</comment>
<organism evidence="7 8">
    <name type="scientific">Chlorella sorokiniana</name>
    <name type="common">Freshwater green alga</name>
    <dbReference type="NCBI Taxonomy" id="3076"/>
    <lineage>
        <taxon>Eukaryota</taxon>
        <taxon>Viridiplantae</taxon>
        <taxon>Chlorophyta</taxon>
        <taxon>core chlorophytes</taxon>
        <taxon>Trebouxiophyceae</taxon>
        <taxon>Chlorellales</taxon>
        <taxon>Chlorellaceae</taxon>
        <taxon>Chlorella clade</taxon>
        <taxon>Chlorella</taxon>
    </lineage>
</organism>
<sequence>MEDLSSLRLSLGVRSVRTAPGQAAPPEDDGLGAPTLAQEIYRKYAGKTQPESRQLVAILGAVQEVVRGQGLEVTPTAMFAALMASLEKPETLASSEVLAAMCHLLSLVLARVPNAILRAKFGAGSALLCGVVEAKQGEAAVVKNAVPCLGQLLAAHNPADWPSAIRPFNMLLSLSLDSRAKVRRAAQSAVGDVLAGLQAAPAALGQASEEVLKLCKRVLPGPEAAAHAAAAAPSKKRQQAEEAIAAAVADALHLLGALKQWLPLLSSAAVAPACDLLLKLFPLRQPLLSRHATDALAALAAAPGGHLSAKGLAELLSAALGADTLWDRRDADTTVAAIKLLEDGFCRLAAADAALCAARLPRAVHALVTQLAAEQESVRYAAGACLKNLIAECVDDGMVEAALAGGTAKPPPLLSVLAALEGSLGPHYQDAWDACLPVCAEMIERLGAQGAPLAGGLLERIGELCAGGDEAAAASGGAIDDALLLVAQNALGQAMQALGPEAVLAALPLNLAEGLAGTGEARTWLLPLLRMHVRGARLGYWGKVLLPLARELGARAAAAASNPARAREAQVCGALEAQLWATLPSFCSWAQDTAEAFKLYAKPLAAAFEKRADLRVTICHALRRLSTQNRAALAAAGQPVGHADPCAVMSGGGGDEDGLAASQEEQAHLDVPDSYTAQVALENVAALRALAKNWVPLLLNTFLATPAVQRGQVEEAISAYACVCDPATLATFFRAAVTKLIKVTQQAASGELGPGAVLEGGDTDTERRCAFLELSLSLAGGLDVAGLQTLYKAAAPGMQEKDAAVQKKSYKVLAYLCEARPDFLQPHFQEVVDALLAAQGCALSAAKRNRLRCLKAAVLAMAQPDGPRVAAEEGADRAEATKQMVASMVSEIILAVKERNKQTRATAFELLVQIAHAMHEAEPPPPGLGLGLGGDAAMVEDGTPAERGGLHTLFTMVLGGLVGATPHMISAAVMALARLLYEFAPLLAGLVPDLLPAVLMLLRTKAREVIKSVLGFVKVVSLRLPADDLERFLPQILEGCLLWAEDSKNKFRAKVRWIVEKLAKRCGFDAVARHMPEAHAKLLSHIRKENNRKERRRSEAGSQMDVDEAEETRSRKSRATSAARTARRSEWNEDVFSDSDDEGARTARTARTKLTEGARSRGQQSRHAGGAVGGLLAGSHAGADPVDLLDRGTSRQLVAAAAGRGGQRRGGGDDGPDFGTDAAGRMIIKDDRAAKRKRYDDGWDSEDSDFEDLKGFERSGLSLALKGAKSVALAPSIAASLGGRSLGAKSAGAISRGSKLVGGKSTASHGERSAKHAKGSQHSGDRFKAKKKGTGGDVKGGAKVEPYAYWPLDRRLMNRRQQKAKGAKQGLDKIVAAAKAGAAKGHKAKRQRR</sequence>
<keyword evidence="3" id="KW-0539">Nucleus</keyword>
<dbReference type="EMBL" id="LHPG02000002">
    <property type="protein sequence ID" value="PRW60392.1"/>
    <property type="molecule type" value="Genomic_DNA"/>
</dbReference>
<dbReference type="OrthoDB" id="2192888at2759"/>
<dbReference type="SUPFAM" id="SSF48371">
    <property type="entry name" value="ARM repeat"/>
    <property type="match status" value="1"/>
</dbReference>
<comment type="caution">
    <text evidence="7">The sequence shown here is derived from an EMBL/GenBank/DDBJ whole genome shotgun (WGS) entry which is preliminary data.</text>
</comment>
<evidence type="ECO:0000313" key="7">
    <source>
        <dbReference type="EMBL" id="PRW60392.1"/>
    </source>
</evidence>
<feature type="compositionally biased region" description="Acidic residues" evidence="4">
    <location>
        <begin position="1132"/>
        <end position="1141"/>
    </location>
</feature>
<feature type="domain" description="RRP12 N-terminal HEAT" evidence="6">
    <location>
        <begin position="36"/>
        <end position="303"/>
    </location>
</feature>
<evidence type="ECO:0000259" key="6">
    <source>
        <dbReference type="Pfam" id="PF25772"/>
    </source>
</evidence>
<comment type="subcellular location">
    <subcellularLocation>
        <location evidence="1">Nucleus</location>
    </subcellularLocation>
</comment>
<protein>
    <submittedName>
        <fullName evidence="7">ARM repeat superfamily</fullName>
    </submittedName>
</protein>
<keyword evidence="8" id="KW-1185">Reference proteome</keyword>
<dbReference type="PANTHER" id="PTHR48287">
    <property type="entry name" value="ARM REPEAT SUPERFAMILY PROTEIN"/>
    <property type="match status" value="1"/>
</dbReference>
<dbReference type="InterPro" id="IPR052087">
    <property type="entry name" value="RRP12"/>
</dbReference>
<evidence type="ECO:0000256" key="2">
    <source>
        <dbReference type="ARBA" id="ARBA00007690"/>
    </source>
</evidence>
<dbReference type="InterPro" id="IPR012978">
    <property type="entry name" value="HEAT_RRP12"/>
</dbReference>
<dbReference type="InterPro" id="IPR011989">
    <property type="entry name" value="ARM-like"/>
</dbReference>
<evidence type="ECO:0000313" key="8">
    <source>
        <dbReference type="Proteomes" id="UP000239899"/>
    </source>
</evidence>
<dbReference type="STRING" id="3076.A0A2P6U254"/>
<dbReference type="Gene3D" id="1.25.10.10">
    <property type="entry name" value="Leucine-rich Repeat Variant"/>
    <property type="match status" value="2"/>
</dbReference>
<feature type="region of interest" description="Disordered" evidence="4">
    <location>
        <begin position="1288"/>
        <end position="1340"/>
    </location>
</feature>
<dbReference type="InterPro" id="IPR057860">
    <property type="entry name" value="HEAT_RRP12_N"/>
</dbReference>
<name>A0A2P6U254_CHLSO</name>
<feature type="region of interest" description="Disordered" evidence="4">
    <location>
        <begin position="1198"/>
        <end position="1226"/>
    </location>
</feature>
<feature type="region of interest" description="Disordered" evidence="4">
    <location>
        <begin position="1085"/>
        <end position="1176"/>
    </location>
</feature>
<dbReference type="Pfam" id="PF08161">
    <property type="entry name" value="RRP12_HEAT"/>
    <property type="match status" value="1"/>
</dbReference>
<accession>A0A2P6U254</accession>
<proteinExistence type="inferred from homology"/>
<evidence type="ECO:0000259" key="5">
    <source>
        <dbReference type="Pfam" id="PF08161"/>
    </source>
</evidence>
<evidence type="ECO:0000256" key="4">
    <source>
        <dbReference type="SAM" id="MobiDB-lite"/>
    </source>
</evidence>
<gene>
    <name evidence="7" type="ORF">C2E21_1153</name>
</gene>
<dbReference type="GO" id="GO:0005634">
    <property type="term" value="C:nucleus"/>
    <property type="evidence" value="ECO:0007669"/>
    <property type="project" value="UniProtKB-SubCell"/>
</dbReference>
<evidence type="ECO:0000256" key="1">
    <source>
        <dbReference type="ARBA" id="ARBA00004123"/>
    </source>
</evidence>
<feature type="compositionally biased region" description="Basic and acidic residues" evidence="4">
    <location>
        <begin position="1085"/>
        <end position="1099"/>
    </location>
</feature>
<dbReference type="PANTHER" id="PTHR48287:SF1">
    <property type="entry name" value="ARM REPEAT SUPERFAMILY PROTEIN"/>
    <property type="match status" value="1"/>
</dbReference>
<dbReference type="InterPro" id="IPR016024">
    <property type="entry name" value="ARM-type_fold"/>
</dbReference>
<dbReference type="Proteomes" id="UP000239899">
    <property type="component" value="Unassembled WGS sequence"/>
</dbReference>
<dbReference type="Pfam" id="PF25772">
    <property type="entry name" value="HEAT_RRP12_N"/>
    <property type="match status" value="1"/>
</dbReference>
<feature type="domain" description="RRP12 HEAT" evidence="5">
    <location>
        <begin position="374"/>
        <end position="703"/>
    </location>
</feature>
<reference evidence="7 8" key="1">
    <citation type="journal article" date="2018" name="Plant J.">
        <title>Genome sequences of Chlorella sorokiniana UTEX 1602 and Micractinium conductrix SAG 241.80: implications to maltose excretion by a green alga.</title>
        <authorList>
            <person name="Arriola M.B."/>
            <person name="Velmurugan N."/>
            <person name="Zhang Y."/>
            <person name="Plunkett M.H."/>
            <person name="Hondzo H."/>
            <person name="Barney B.M."/>
        </authorList>
    </citation>
    <scope>NUCLEOTIDE SEQUENCE [LARGE SCALE GENOMIC DNA]</scope>
    <source>
        <strain evidence="8">UTEX 1602</strain>
    </source>
</reference>
<evidence type="ECO:0000256" key="3">
    <source>
        <dbReference type="ARBA" id="ARBA00023242"/>
    </source>
</evidence>